<dbReference type="AlphaFoldDB" id="A0A1M7ZXY3"/>
<dbReference type="EMBL" id="FRYK01000003">
    <property type="protein sequence ID" value="SHO73683.1"/>
    <property type="molecule type" value="Genomic_DNA"/>
</dbReference>
<evidence type="ECO:0000313" key="3">
    <source>
        <dbReference type="Proteomes" id="UP000184611"/>
    </source>
</evidence>
<name>A0A1M7ZXY3_9FLAO</name>
<keyword evidence="1" id="KW-0732">Signal</keyword>
<dbReference type="STRING" id="416016.SAMN05443547_2050"/>
<evidence type="ECO:0008006" key="4">
    <source>
        <dbReference type="Google" id="ProtNLM"/>
    </source>
</evidence>
<organism evidence="2 3">
    <name type="scientific">Flavobacterium cucumis</name>
    <dbReference type="NCBI Taxonomy" id="416016"/>
    <lineage>
        <taxon>Bacteria</taxon>
        <taxon>Pseudomonadati</taxon>
        <taxon>Bacteroidota</taxon>
        <taxon>Flavobacteriia</taxon>
        <taxon>Flavobacteriales</taxon>
        <taxon>Flavobacteriaceae</taxon>
        <taxon>Flavobacterium</taxon>
    </lineage>
</organism>
<evidence type="ECO:0000256" key="1">
    <source>
        <dbReference type="SAM" id="SignalP"/>
    </source>
</evidence>
<gene>
    <name evidence="2" type="ORF">SAMN05443547_2050</name>
</gene>
<accession>A0A1M7ZXY3</accession>
<evidence type="ECO:0000313" key="2">
    <source>
        <dbReference type="EMBL" id="SHO73683.1"/>
    </source>
</evidence>
<protein>
    <recommendedName>
        <fullName evidence="4">Por secretion system C-terminal sorting domain-containing protein</fullName>
    </recommendedName>
</protein>
<dbReference type="OrthoDB" id="1119476at2"/>
<feature type="signal peptide" evidence="1">
    <location>
        <begin position="1"/>
        <end position="18"/>
    </location>
</feature>
<reference evidence="3" key="1">
    <citation type="submission" date="2016-12" db="EMBL/GenBank/DDBJ databases">
        <authorList>
            <person name="Varghese N."/>
            <person name="Submissions S."/>
        </authorList>
    </citation>
    <scope>NUCLEOTIDE SEQUENCE [LARGE SCALE GENOMIC DNA]</scope>
    <source>
        <strain evidence="3">DSM 18830</strain>
    </source>
</reference>
<proteinExistence type="predicted"/>
<sequence length="147" mass="16416">MKKPIPFLFLLIALLTLSCDKCNEGNTATPTSLFVEIIDATTSENVFENETFTASQILIEDLDGELIPFSFIPNQNLIQVFPNVENPIGNTIVITLNNETTATIEEITITHDVSEMKEECYTTFKIENVEVPNNSSELLNGIYVIKI</sequence>
<dbReference type="PROSITE" id="PS51257">
    <property type="entry name" value="PROKAR_LIPOPROTEIN"/>
    <property type="match status" value="1"/>
</dbReference>
<keyword evidence="3" id="KW-1185">Reference proteome</keyword>
<dbReference type="Proteomes" id="UP000184611">
    <property type="component" value="Unassembled WGS sequence"/>
</dbReference>
<feature type="chain" id="PRO_5012975112" description="Por secretion system C-terminal sorting domain-containing protein" evidence="1">
    <location>
        <begin position="19"/>
        <end position="147"/>
    </location>
</feature>
<dbReference type="RefSeq" id="WP_073584052.1">
    <property type="nucleotide sequence ID" value="NZ_CBCSEA010000005.1"/>
</dbReference>